<proteinExistence type="predicted"/>
<evidence type="ECO:0000313" key="2">
    <source>
        <dbReference type="EMBL" id="PTQ83794.1"/>
    </source>
</evidence>
<dbReference type="Pfam" id="PF01844">
    <property type="entry name" value="HNH"/>
    <property type="match status" value="1"/>
</dbReference>
<name>A0A2T5IIY7_9LACT</name>
<keyword evidence="3" id="KW-1185">Reference proteome</keyword>
<keyword evidence="2" id="KW-0540">Nuclease</keyword>
<sequence length="251" mass="29323">MIYNDNHDGFQHWLRKRGLSPSSLSKYANQSHNRILKDLGISFYELDSLEALSQLLKDVRELEKLMEKDPRRMYSAAVSNYIKYKSESADLTNTIEDKRYEFRVEETLASLHPHKKTEYNGAPRPRAKLIEGSTVRYARDAKVGAESIALANYECQVDSVHKFFLSRRTNKNYVEAHHLIPIAYQGLFEHGIDEVENIACLCPVCHSCIHYGVNIERERLIDQLYKKFQSQLYTIGIEIRQNELFELYQTR</sequence>
<dbReference type="GO" id="GO:0004519">
    <property type="term" value="F:endonuclease activity"/>
    <property type="evidence" value="ECO:0007669"/>
    <property type="project" value="UniProtKB-KW"/>
</dbReference>
<evidence type="ECO:0000259" key="1">
    <source>
        <dbReference type="Pfam" id="PF01844"/>
    </source>
</evidence>
<evidence type="ECO:0000313" key="3">
    <source>
        <dbReference type="Proteomes" id="UP000244161"/>
    </source>
</evidence>
<dbReference type="GO" id="GO:0003676">
    <property type="term" value="F:nucleic acid binding"/>
    <property type="evidence" value="ECO:0007669"/>
    <property type="project" value="InterPro"/>
</dbReference>
<dbReference type="AlphaFoldDB" id="A0A2T5IIY7"/>
<organism evidence="2 3">
    <name type="scientific">Trichococcus patagoniensis</name>
    <dbReference type="NCBI Taxonomy" id="382641"/>
    <lineage>
        <taxon>Bacteria</taxon>
        <taxon>Bacillati</taxon>
        <taxon>Bacillota</taxon>
        <taxon>Bacilli</taxon>
        <taxon>Lactobacillales</taxon>
        <taxon>Carnobacteriaceae</taxon>
        <taxon>Trichococcus</taxon>
    </lineage>
</organism>
<keyword evidence="2" id="KW-0255">Endonuclease</keyword>
<dbReference type="GO" id="GO:0008270">
    <property type="term" value="F:zinc ion binding"/>
    <property type="evidence" value="ECO:0007669"/>
    <property type="project" value="InterPro"/>
</dbReference>
<protein>
    <submittedName>
        <fullName evidence="2">HNH endonuclease</fullName>
    </submittedName>
</protein>
<dbReference type="Proteomes" id="UP000244161">
    <property type="component" value="Unassembled WGS sequence"/>
</dbReference>
<dbReference type="RefSeq" id="WP_170100242.1">
    <property type="nucleotide sequence ID" value="NZ_QAOM01000012.1"/>
</dbReference>
<comment type="caution">
    <text evidence="2">The sequence shown here is derived from an EMBL/GenBank/DDBJ whole genome shotgun (WGS) entry which is preliminary data.</text>
</comment>
<dbReference type="InterPro" id="IPR003615">
    <property type="entry name" value="HNH_nuc"/>
</dbReference>
<dbReference type="InterPro" id="IPR002711">
    <property type="entry name" value="HNH"/>
</dbReference>
<keyword evidence="2" id="KW-0378">Hydrolase</keyword>
<gene>
    <name evidence="2" type="ORF">C8U37_11263</name>
</gene>
<feature type="domain" description="HNH" evidence="1">
    <location>
        <begin position="172"/>
        <end position="210"/>
    </location>
</feature>
<reference evidence="2 3" key="1">
    <citation type="submission" date="2018-04" db="EMBL/GenBank/DDBJ databases">
        <title>Genomic Encyclopedia of Archaeal and Bacterial Type Strains, Phase II (KMG-II): from individual species to whole genera.</title>
        <authorList>
            <person name="Goeker M."/>
        </authorList>
    </citation>
    <scope>NUCLEOTIDE SEQUENCE [LARGE SCALE GENOMIC DNA]</scope>
    <source>
        <strain evidence="2 3">DSM 18806</strain>
    </source>
</reference>
<dbReference type="EMBL" id="QAOM01000012">
    <property type="protein sequence ID" value="PTQ83794.1"/>
    <property type="molecule type" value="Genomic_DNA"/>
</dbReference>
<accession>A0A2T5IIY7</accession>
<dbReference type="CDD" id="cd00085">
    <property type="entry name" value="HNHc"/>
    <property type="match status" value="1"/>
</dbReference>